<dbReference type="VEuPathDB" id="VectorBase:ISCW011387"/>
<dbReference type="PaxDb" id="6945-B7Q5Q0"/>
<evidence type="ECO:0000313" key="2">
    <source>
        <dbReference type="EMBL" id="EEC14172.1"/>
    </source>
</evidence>
<protein>
    <submittedName>
        <fullName evidence="2">Uncharacterized protein</fullName>
    </submittedName>
</protein>
<feature type="compositionally biased region" description="Low complexity" evidence="1">
    <location>
        <begin position="137"/>
        <end position="199"/>
    </location>
</feature>
<accession>B7Q5Q0</accession>
<reference evidence="2" key="1">
    <citation type="submission" date="2008-03" db="EMBL/GenBank/DDBJ databases">
        <title>Annotation of Ixodes scapularis.</title>
        <authorList>
            <consortium name="Ixodes scapularis Genome Project Consortium"/>
            <person name="Caler E."/>
            <person name="Hannick L.I."/>
            <person name="Bidwell S."/>
            <person name="Joardar V."/>
            <person name="Thiagarajan M."/>
            <person name="Amedeo P."/>
            <person name="Galinsky K.J."/>
            <person name="Schobel S."/>
            <person name="Inman J."/>
            <person name="Hostetler J."/>
            <person name="Miller J."/>
            <person name="Hammond M."/>
            <person name="Megy K."/>
            <person name="Lawson D."/>
            <person name="Kodira C."/>
            <person name="Sutton G."/>
            <person name="Meyer J."/>
            <person name="Hill C.A."/>
            <person name="Birren B."/>
            <person name="Nene V."/>
            <person name="Collins F."/>
            <person name="Alarcon-Chaidez F."/>
            <person name="Wikel S."/>
            <person name="Strausberg R."/>
        </authorList>
    </citation>
    <scope>NUCLEOTIDE SEQUENCE [LARGE SCALE GENOMIC DNA]</scope>
    <source>
        <strain evidence="2">Wikel colony</strain>
    </source>
</reference>
<sequence>RQRVTHSGELDDPAGAGWRRPCRRLGSQCQHSVEGRGQALPAEARRPDLLRAGPQAPEHRAARSNCLHDVGETRSSSPPKAGSHTHVSQNETKSPPAHIPARVSTRKTASLSLSQIDEVFAQPRPRVLVDRQTRHQSTSSSPFPTSSATTPFSLSSSESSNDPSSFSSSSRASSRSGTSFSSSTSSSSSSSSSSPKMSPLTLTTDA</sequence>
<evidence type="ECO:0000256" key="1">
    <source>
        <dbReference type="SAM" id="MobiDB-lite"/>
    </source>
</evidence>
<feature type="compositionally biased region" description="Polar residues" evidence="1">
    <location>
        <begin position="106"/>
        <end position="115"/>
    </location>
</feature>
<dbReference type="AlphaFoldDB" id="B7Q5Q0"/>
<feature type="region of interest" description="Disordered" evidence="1">
    <location>
        <begin position="1"/>
        <end position="206"/>
    </location>
</feature>
<proteinExistence type="predicted"/>
<dbReference type="VEuPathDB" id="VectorBase:ISCI011387"/>
<feature type="non-terminal residue" evidence="2">
    <location>
        <position position="1"/>
    </location>
</feature>
<organism>
    <name type="scientific">Ixodes scapularis</name>
    <name type="common">Black-legged tick</name>
    <name type="synonym">Deer tick</name>
    <dbReference type="NCBI Taxonomy" id="6945"/>
    <lineage>
        <taxon>Eukaryota</taxon>
        <taxon>Metazoa</taxon>
        <taxon>Ecdysozoa</taxon>
        <taxon>Arthropoda</taxon>
        <taxon>Chelicerata</taxon>
        <taxon>Arachnida</taxon>
        <taxon>Acari</taxon>
        <taxon>Parasitiformes</taxon>
        <taxon>Ixodida</taxon>
        <taxon>Ixodoidea</taxon>
        <taxon>Ixodidae</taxon>
        <taxon>Ixodinae</taxon>
        <taxon>Ixodes</taxon>
    </lineage>
</organism>
<name>B7Q5Q0_IXOSC</name>
<feature type="non-terminal residue" evidence="2">
    <location>
        <position position="206"/>
    </location>
</feature>
<gene>
    <name evidence="2" type="ORF">IscW_ISCW011387</name>
</gene>
<dbReference type="EMBL" id="DS862880">
    <property type="protein sequence ID" value="EEC14172.1"/>
    <property type="molecule type" value="Genomic_DNA"/>
</dbReference>
<dbReference type="HOGENOM" id="CLU_1340499_0_0_1"/>